<dbReference type="Proteomes" id="UP000681967">
    <property type="component" value="Unassembled WGS sequence"/>
</dbReference>
<dbReference type="Pfam" id="PF01467">
    <property type="entry name" value="CTP_transf_like"/>
    <property type="match status" value="1"/>
</dbReference>
<dbReference type="AlphaFoldDB" id="A0A816BM01"/>
<sequence>MSEIHSKRTTDLSILYANLKLRSNSLEHVVLIKTGSMNPIHRSHVSNMVRTKKYLERACNFNVIGGYLSPTHDEYVHAKLRNELISGEHRIEMCRKAIEEAGQQHWLSVDMAECMAPEFVHLVNVTHSLQQFINQHLNLPKPVRVIYVAGLDLFNRCHGMGTLRKSPFGGVAVVYRLGQNNSVLKSTDAMNDPRVFYVCDNDDEMDTSSSESEDISSTLIRKRLKNNEDCDDLTFKSVLDHMKKVSSKDC</sequence>
<evidence type="ECO:0000313" key="3">
    <source>
        <dbReference type="EMBL" id="CAF3976955.1"/>
    </source>
</evidence>
<evidence type="ECO:0000313" key="2">
    <source>
        <dbReference type="EMBL" id="CAF1613206.1"/>
    </source>
</evidence>
<name>A0A816BM01_9BILA</name>
<dbReference type="EMBL" id="CAJNOV010017851">
    <property type="protein sequence ID" value="CAF1613206.1"/>
    <property type="molecule type" value="Genomic_DNA"/>
</dbReference>
<organism evidence="2 4">
    <name type="scientific">Rotaria magnacalcarata</name>
    <dbReference type="NCBI Taxonomy" id="392030"/>
    <lineage>
        <taxon>Eukaryota</taxon>
        <taxon>Metazoa</taxon>
        <taxon>Spiralia</taxon>
        <taxon>Gnathifera</taxon>
        <taxon>Rotifera</taxon>
        <taxon>Eurotatoria</taxon>
        <taxon>Bdelloidea</taxon>
        <taxon>Philodinida</taxon>
        <taxon>Philodinidae</taxon>
        <taxon>Rotaria</taxon>
    </lineage>
</organism>
<dbReference type="PANTHER" id="PTHR12039:SF0">
    <property type="entry name" value="NICOTINAMIDE-NUCLEOTIDE ADENYLYLTRANSFERASE"/>
    <property type="match status" value="1"/>
</dbReference>
<dbReference type="GO" id="GO:0004515">
    <property type="term" value="F:nicotinate-nucleotide adenylyltransferase activity"/>
    <property type="evidence" value="ECO:0007669"/>
    <property type="project" value="TreeGrafter"/>
</dbReference>
<dbReference type="InterPro" id="IPR004821">
    <property type="entry name" value="Cyt_trans-like"/>
</dbReference>
<dbReference type="GO" id="GO:0000309">
    <property type="term" value="F:nicotinamide-nucleotide adenylyltransferase activity"/>
    <property type="evidence" value="ECO:0007669"/>
    <property type="project" value="TreeGrafter"/>
</dbReference>
<feature type="domain" description="Cytidyltransferase-like" evidence="1">
    <location>
        <begin position="34"/>
        <end position="223"/>
    </location>
</feature>
<proteinExistence type="predicted"/>
<dbReference type="Gene3D" id="3.40.50.620">
    <property type="entry name" value="HUPs"/>
    <property type="match status" value="1"/>
</dbReference>
<evidence type="ECO:0000313" key="4">
    <source>
        <dbReference type="Proteomes" id="UP000663855"/>
    </source>
</evidence>
<protein>
    <recommendedName>
        <fullName evidence="1">Cytidyltransferase-like domain-containing protein</fullName>
    </recommendedName>
</protein>
<dbReference type="Proteomes" id="UP000663855">
    <property type="component" value="Unassembled WGS sequence"/>
</dbReference>
<dbReference type="InterPro" id="IPR051182">
    <property type="entry name" value="Euk_NMN_adenylyltrnsfrase"/>
</dbReference>
<reference evidence="2" key="1">
    <citation type="submission" date="2021-02" db="EMBL/GenBank/DDBJ databases">
        <authorList>
            <person name="Nowell W R."/>
        </authorList>
    </citation>
    <scope>NUCLEOTIDE SEQUENCE</scope>
</reference>
<dbReference type="PANTHER" id="PTHR12039">
    <property type="entry name" value="NICOTINAMIDE MONONUCLEOTIDE ADENYLYLTRANSFERASE"/>
    <property type="match status" value="1"/>
</dbReference>
<dbReference type="InterPro" id="IPR014729">
    <property type="entry name" value="Rossmann-like_a/b/a_fold"/>
</dbReference>
<dbReference type="SUPFAM" id="SSF52374">
    <property type="entry name" value="Nucleotidylyl transferase"/>
    <property type="match status" value="1"/>
</dbReference>
<dbReference type="GO" id="GO:0009435">
    <property type="term" value="P:NAD+ biosynthetic process"/>
    <property type="evidence" value="ECO:0007669"/>
    <property type="project" value="TreeGrafter"/>
</dbReference>
<gene>
    <name evidence="3" type="ORF">BYL167_LOCUS12396</name>
    <name evidence="2" type="ORF">CJN711_LOCUS36790</name>
</gene>
<accession>A0A816BM01</accession>
<dbReference type="EMBL" id="CAJOBH010004070">
    <property type="protein sequence ID" value="CAF3976955.1"/>
    <property type="molecule type" value="Genomic_DNA"/>
</dbReference>
<evidence type="ECO:0000259" key="1">
    <source>
        <dbReference type="Pfam" id="PF01467"/>
    </source>
</evidence>
<comment type="caution">
    <text evidence="2">The sequence shown here is derived from an EMBL/GenBank/DDBJ whole genome shotgun (WGS) entry which is preliminary data.</text>
</comment>